<evidence type="ECO:0000313" key="1">
    <source>
        <dbReference type="EMBL" id="MDN3203818.1"/>
    </source>
</evidence>
<proteinExistence type="predicted"/>
<keyword evidence="2" id="KW-1185">Reference proteome</keyword>
<dbReference type="PROSITE" id="PS51257">
    <property type="entry name" value="PROKAR_LIPOPROTEIN"/>
    <property type="match status" value="1"/>
</dbReference>
<organism evidence="1 2">
    <name type="scientific">Algoriphagus sediminis</name>
    <dbReference type="NCBI Taxonomy" id="3057113"/>
    <lineage>
        <taxon>Bacteria</taxon>
        <taxon>Pseudomonadati</taxon>
        <taxon>Bacteroidota</taxon>
        <taxon>Cytophagia</taxon>
        <taxon>Cytophagales</taxon>
        <taxon>Cyclobacteriaceae</taxon>
        <taxon>Algoriphagus</taxon>
    </lineage>
</organism>
<dbReference type="EMBL" id="JAUEPH010000003">
    <property type="protein sequence ID" value="MDN3203818.1"/>
    <property type="molecule type" value="Genomic_DNA"/>
</dbReference>
<name>A0ABT7YBE9_9BACT</name>
<dbReference type="PANTHER" id="PTHR41339:SF1">
    <property type="entry name" value="SECRETED PROTEIN"/>
    <property type="match status" value="1"/>
</dbReference>
<gene>
    <name evidence="1" type="ORF">QVH07_06640</name>
</gene>
<evidence type="ECO:0000313" key="2">
    <source>
        <dbReference type="Proteomes" id="UP001171916"/>
    </source>
</evidence>
<protein>
    <submittedName>
        <fullName evidence="1">Uncharacterized protein</fullName>
    </submittedName>
</protein>
<accession>A0ABT7YBE9</accession>
<dbReference type="Proteomes" id="UP001171916">
    <property type="component" value="Unassembled WGS sequence"/>
</dbReference>
<comment type="caution">
    <text evidence="1">The sequence shown here is derived from an EMBL/GenBank/DDBJ whole genome shotgun (WGS) entry which is preliminary data.</text>
</comment>
<dbReference type="RefSeq" id="WP_289999376.1">
    <property type="nucleotide sequence ID" value="NZ_JAUEPH010000003.1"/>
</dbReference>
<sequence length="506" mass="52170">MKKLLYHTFIFAALAIGFTSCNDDEDPDNGVTITGIPPTASIEAGGTLGPVTATATAPDGLAQLVITKDGATLATVPLTGTTASTPFEYTALPEDAGKNVVFTFTVTDVDGDQAVATHVLTVGAEETVISVSSNITSDVTWETGKVYILQGRISVEAGATLTIQPGVIVKGSAGSGANASALVVARDATINAVGEANNPIIFTSFADQIQPGQIVSPNLTPDINGLWGGVLILGNATCSLGGDVTETQIEGIPPSDTNGLYGGNDDDDNSGMFKYVSIRHGGANIGEGNEINGLTLGGVGRGTEIEFVEVVGNQDDGIEWFGGTVNVTNAVVWNAGDDALDTDQAWAGTLTNFVVVAGSETDHALEIDGPEGSYLAGHTLRNGSVKGDGANTELGDFRDGARGSFDGIYFFNFPSPNELDDDMEKIGRGDFSLSGDESNENFANGDLMFALLETTLPTSVATTLAEVFKNGTDVHASDVATPLSGADVSVFAGWSWTSEAGELSDF</sequence>
<reference evidence="1" key="1">
    <citation type="submission" date="2023-06" db="EMBL/GenBank/DDBJ databases">
        <title>Robiginitalea aurantiacus sp. nov. and Algoriphagus sediminis sp. nov., isolated from coastal sediment.</title>
        <authorList>
            <person name="Zhou Z.Y."/>
            <person name="An J."/>
            <person name="Jia Y.W."/>
            <person name="Du Z.J."/>
        </authorList>
    </citation>
    <scope>NUCLEOTIDE SEQUENCE</scope>
    <source>
        <strain evidence="1">C2-7</strain>
    </source>
</reference>
<dbReference type="PANTHER" id="PTHR41339">
    <property type="entry name" value="LIPL48"/>
    <property type="match status" value="1"/>
</dbReference>